<evidence type="ECO:0000313" key="7">
    <source>
        <dbReference type="EMBL" id="KRX01207.1"/>
    </source>
</evidence>
<comment type="similarity">
    <text evidence="2">Belongs to the histone-like Alba family.</text>
</comment>
<evidence type="ECO:0000256" key="4">
    <source>
        <dbReference type="ARBA" id="ARBA00023242"/>
    </source>
</evidence>
<organism evidence="7 8">
    <name type="scientific">Pseudocohnilembus persalinus</name>
    <name type="common">Ciliate</name>
    <dbReference type="NCBI Taxonomy" id="266149"/>
    <lineage>
        <taxon>Eukaryota</taxon>
        <taxon>Sar</taxon>
        <taxon>Alveolata</taxon>
        <taxon>Ciliophora</taxon>
        <taxon>Intramacronucleata</taxon>
        <taxon>Oligohymenophorea</taxon>
        <taxon>Scuticociliatia</taxon>
        <taxon>Philasterida</taxon>
        <taxon>Pseudocohnilembidae</taxon>
        <taxon>Pseudocohnilembus</taxon>
    </lineage>
</organism>
<evidence type="ECO:0000313" key="8">
    <source>
        <dbReference type="Proteomes" id="UP000054937"/>
    </source>
</evidence>
<dbReference type="InterPro" id="IPR036882">
    <property type="entry name" value="Alba-like_dom_sf"/>
</dbReference>
<name>A0A0V0QG82_PSEPJ</name>
<keyword evidence="4" id="KW-0539">Nucleus</keyword>
<protein>
    <recommendedName>
        <fullName evidence="6">DNA/RNA-binding protein Alba-like domain-containing protein</fullName>
    </recommendedName>
</protein>
<feature type="compositionally biased region" description="Basic residues" evidence="5">
    <location>
        <begin position="151"/>
        <end position="160"/>
    </location>
</feature>
<dbReference type="PANTHER" id="PTHR13516:SF4">
    <property type="entry name" value="FI09323P"/>
    <property type="match status" value="1"/>
</dbReference>
<comment type="caution">
    <text evidence="7">The sequence shown here is derived from an EMBL/GenBank/DDBJ whole genome shotgun (WGS) entry which is preliminary data.</text>
</comment>
<feature type="region of interest" description="Disordered" evidence="5">
    <location>
        <begin position="151"/>
        <end position="170"/>
    </location>
</feature>
<feature type="compositionally biased region" description="Low complexity" evidence="5">
    <location>
        <begin position="200"/>
        <end position="213"/>
    </location>
</feature>
<dbReference type="InParanoid" id="A0A0V0QG82"/>
<dbReference type="OrthoDB" id="424402at2759"/>
<dbReference type="SUPFAM" id="SSF82704">
    <property type="entry name" value="AlbA-like"/>
    <property type="match status" value="1"/>
</dbReference>
<evidence type="ECO:0000256" key="2">
    <source>
        <dbReference type="ARBA" id="ARBA00008018"/>
    </source>
</evidence>
<gene>
    <name evidence="7" type="ORF">PPERSA_03711</name>
</gene>
<feature type="region of interest" description="Disordered" evidence="5">
    <location>
        <begin position="178"/>
        <end position="236"/>
    </location>
</feature>
<dbReference type="InterPro" id="IPR051958">
    <property type="entry name" value="Alba-like_NAB"/>
</dbReference>
<accession>A0A0V0QG82</accession>
<dbReference type="GO" id="GO:0003723">
    <property type="term" value="F:RNA binding"/>
    <property type="evidence" value="ECO:0007669"/>
    <property type="project" value="UniProtKB-KW"/>
</dbReference>
<dbReference type="GO" id="GO:0005634">
    <property type="term" value="C:nucleus"/>
    <property type="evidence" value="ECO:0007669"/>
    <property type="project" value="UniProtKB-SubCell"/>
</dbReference>
<proteinExistence type="inferred from homology"/>
<dbReference type="InterPro" id="IPR002775">
    <property type="entry name" value="DNA/RNA-bd_Alba-like"/>
</dbReference>
<feature type="compositionally biased region" description="Low complexity" evidence="5">
    <location>
        <begin position="161"/>
        <end position="170"/>
    </location>
</feature>
<dbReference type="EMBL" id="LDAU01000175">
    <property type="protein sequence ID" value="KRX01207.1"/>
    <property type="molecule type" value="Genomic_DNA"/>
</dbReference>
<evidence type="ECO:0000256" key="5">
    <source>
        <dbReference type="SAM" id="MobiDB-lite"/>
    </source>
</evidence>
<evidence type="ECO:0000259" key="6">
    <source>
        <dbReference type="Pfam" id="PF01918"/>
    </source>
</evidence>
<evidence type="ECO:0000256" key="1">
    <source>
        <dbReference type="ARBA" id="ARBA00004123"/>
    </source>
</evidence>
<dbReference type="PANTHER" id="PTHR13516">
    <property type="entry name" value="RIBONUCLEASE P SUBUNIT P25"/>
    <property type="match status" value="1"/>
</dbReference>
<keyword evidence="3" id="KW-0694">RNA-binding</keyword>
<dbReference type="Pfam" id="PF01918">
    <property type="entry name" value="Alba"/>
    <property type="match status" value="1"/>
</dbReference>
<keyword evidence="8" id="KW-1185">Reference proteome</keyword>
<feature type="domain" description="DNA/RNA-binding protein Alba-like" evidence="6">
    <location>
        <begin position="9"/>
        <end position="85"/>
    </location>
</feature>
<sequence>MQQLNKDEHIIRVKSDKPAHAFITQAAFKFLRDQIKNPREGESTSPLDYVIFSASGKAIHTALIAADVIKRKIPGLHQVTRIYTTQPNGQFGEDEQSEIQNERGPKLLSVLDIVLTKKPTEDMKKEPGYIAATQITNEQKDFTLDEIVQRKRPVPYRNNHRNYGQRQHYNNYNQYQQEQDGEYQTRPYRGPQQQRKSSYNSNQGARRQNQNRQNRPRENYKRGGQRTFNNANNQNF</sequence>
<dbReference type="Proteomes" id="UP000054937">
    <property type="component" value="Unassembled WGS sequence"/>
</dbReference>
<comment type="subcellular location">
    <subcellularLocation>
        <location evidence="1">Nucleus</location>
    </subcellularLocation>
</comment>
<dbReference type="Gene3D" id="3.30.110.20">
    <property type="entry name" value="Alba-like domain"/>
    <property type="match status" value="1"/>
</dbReference>
<feature type="compositionally biased region" description="Polar residues" evidence="5">
    <location>
        <begin position="226"/>
        <end position="236"/>
    </location>
</feature>
<evidence type="ECO:0000256" key="3">
    <source>
        <dbReference type="ARBA" id="ARBA00022884"/>
    </source>
</evidence>
<dbReference type="AlphaFoldDB" id="A0A0V0QG82"/>
<reference evidence="7 8" key="1">
    <citation type="journal article" date="2015" name="Sci. Rep.">
        <title>Genome of the facultative scuticociliatosis pathogen Pseudocohnilembus persalinus provides insight into its virulence through horizontal gene transfer.</title>
        <authorList>
            <person name="Xiong J."/>
            <person name="Wang G."/>
            <person name="Cheng J."/>
            <person name="Tian M."/>
            <person name="Pan X."/>
            <person name="Warren A."/>
            <person name="Jiang C."/>
            <person name="Yuan D."/>
            <person name="Miao W."/>
        </authorList>
    </citation>
    <scope>NUCLEOTIDE SEQUENCE [LARGE SCALE GENOMIC DNA]</scope>
    <source>
        <strain evidence="7">36N120E</strain>
    </source>
</reference>